<evidence type="ECO:0000313" key="2">
    <source>
        <dbReference type="EMBL" id="RAK51886.1"/>
    </source>
</evidence>
<feature type="domain" description="ODP" evidence="1">
    <location>
        <begin position="29"/>
        <end position="165"/>
    </location>
</feature>
<sequence length="253" mass="27366">MDTRLTEIADGVFRFSTFVPEIDAPAGLTFNQFLVLGEEPLLFHTGLRRMFPALREAVGRVIAPERLRWITFGHFEADECGAMNEWLATAPDALVAHGHTACNVSLNDVADRMPRALDDGGTIELGNGKRVRYIDTPHTPHGWEAGVLFEESTGTLMCGDLFTQHGDRAALTEGDIVGPAIASEDIVGYSALNPDMGATIRRLAALKPTTLALMHGPAFRGDGAAALLALGEDYDRRAAARWEARGRVAERAA</sequence>
<dbReference type="Pfam" id="PF19583">
    <property type="entry name" value="ODP"/>
    <property type="match status" value="1"/>
</dbReference>
<dbReference type="Gene3D" id="3.60.15.10">
    <property type="entry name" value="Ribonuclease Z/Hydroxyacylglutathione hydrolase-like"/>
    <property type="match status" value="1"/>
</dbReference>
<gene>
    <name evidence="2" type="ORF">DJ017_18915</name>
</gene>
<dbReference type="PANTHER" id="PTHR43717">
    <property type="entry name" value="ANAEROBIC NITRIC OXIDE REDUCTASE FLAVORUBREDOXIN"/>
    <property type="match status" value="1"/>
</dbReference>
<organism evidence="2 3">
    <name type="scientific">Phenylobacterium soli</name>
    <dbReference type="NCBI Taxonomy" id="2170551"/>
    <lineage>
        <taxon>Bacteria</taxon>
        <taxon>Pseudomonadati</taxon>
        <taxon>Pseudomonadota</taxon>
        <taxon>Alphaproteobacteria</taxon>
        <taxon>Caulobacterales</taxon>
        <taxon>Caulobacteraceae</taxon>
        <taxon>Phenylobacterium</taxon>
    </lineage>
</organism>
<dbReference type="RefSeq" id="WP_111530448.1">
    <property type="nucleotide sequence ID" value="NZ_JBHRSG010000003.1"/>
</dbReference>
<evidence type="ECO:0000259" key="1">
    <source>
        <dbReference type="Pfam" id="PF19583"/>
    </source>
</evidence>
<reference evidence="3" key="1">
    <citation type="submission" date="2018-05" db="EMBL/GenBank/DDBJ databases">
        <authorList>
            <person name="Li X."/>
        </authorList>
    </citation>
    <scope>NUCLEOTIDE SEQUENCE [LARGE SCALE GENOMIC DNA]</scope>
    <source>
        <strain evidence="3">LX32</strain>
    </source>
</reference>
<dbReference type="EMBL" id="QFYQ01000002">
    <property type="protein sequence ID" value="RAK51886.1"/>
    <property type="molecule type" value="Genomic_DNA"/>
</dbReference>
<accession>A0A328ACF8</accession>
<evidence type="ECO:0000313" key="3">
    <source>
        <dbReference type="Proteomes" id="UP000249254"/>
    </source>
</evidence>
<dbReference type="Proteomes" id="UP000249254">
    <property type="component" value="Unassembled WGS sequence"/>
</dbReference>
<keyword evidence="3" id="KW-1185">Reference proteome</keyword>
<dbReference type="GO" id="GO:0016787">
    <property type="term" value="F:hydrolase activity"/>
    <property type="evidence" value="ECO:0007669"/>
    <property type="project" value="UniProtKB-KW"/>
</dbReference>
<dbReference type="PANTHER" id="PTHR43717:SF1">
    <property type="entry name" value="ANAEROBIC NITRIC OXIDE REDUCTASE FLAVORUBREDOXIN"/>
    <property type="match status" value="1"/>
</dbReference>
<proteinExistence type="predicted"/>
<dbReference type="SUPFAM" id="SSF56281">
    <property type="entry name" value="Metallo-hydrolase/oxidoreductase"/>
    <property type="match status" value="1"/>
</dbReference>
<dbReference type="InterPro" id="IPR036866">
    <property type="entry name" value="RibonucZ/Hydroxyglut_hydro"/>
</dbReference>
<dbReference type="InterPro" id="IPR045761">
    <property type="entry name" value="ODP_dom"/>
</dbReference>
<name>A0A328ACF8_9CAUL</name>
<keyword evidence="2" id="KW-0378">Hydrolase</keyword>
<dbReference type="OrthoDB" id="9800607at2"/>
<dbReference type="AlphaFoldDB" id="A0A328ACF8"/>
<protein>
    <submittedName>
        <fullName evidence="2">MBL fold metallo-hydrolase</fullName>
    </submittedName>
</protein>
<comment type="caution">
    <text evidence="2">The sequence shown here is derived from an EMBL/GenBank/DDBJ whole genome shotgun (WGS) entry which is preliminary data.</text>
</comment>